<accession>A0A0A0ET04</accession>
<dbReference type="EMBL" id="AVPU01000023">
    <property type="protein sequence ID" value="KGM53664.1"/>
    <property type="molecule type" value="Genomic_DNA"/>
</dbReference>
<keyword evidence="3" id="KW-1185">Reference proteome</keyword>
<protein>
    <submittedName>
        <fullName evidence="2">Uncharacterized protein</fullName>
    </submittedName>
</protein>
<sequence>MSRVTPGWALLLLLGMSLPAAAAKGPQECTLRYTLSGWSVLYSTASGTGKVTCNDGRSLAVKIRARGVGLSFGRLGTIAGHGRFTGVYRIRDVLGSYMAMDAHAGVHRAGSAHAMTNGPVGLRMVGKGRGWDLGFAISKVTLSQ</sequence>
<organism evidence="2 3">
    <name type="scientific">Lysobacter daejeonensis GH1-9</name>
    <dbReference type="NCBI Taxonomy" id="1385517"/>
    <lineage>
        <taxon>Bacteria</taxon>
        <taxon>Pseudomonadati</taxon>
        <taxon>Pseudomonadota</taxon>
        <taxon>Gammaproteobacteria</taxon>
        <taxon>Lysobacterales</taxon>
        <taxon>Lysobacteraceae</taxon>
        <taxon>Aerolutibacter</taxon>
    </lineage>
</organism>
<feature type="chain" id="PRO_5001969332" evidence="1">
    <location>
        <begin position="23"/>
        <end position="144"/>
    </location>
</feature>
<gene>
    <name evidence="2" type="ORF">N800_07090</name>
</gene>
<dbReference type="Proteomes" id="UP000029998">
    <property type="component" value="Unassembled WGS sequence"/>
</dbReference>
<proteinExistence type="predicted"/>
<evidence type="ECO:0000313" key="3">
    <source>
        <dbReference type="Proteomes" id="UP000029998"/>
    </source>
</evidence>
<evidence type="ECO:0000313" key="2">
    <source>
        <dbReference type="EMBL" id="KGM53664.1"/>
    </source>
</evidence>
<reference evidence="2 3" key="1">
    <citation type="submission" date="2013-08" db="EMBL/GenBank/DDBJ databases">
        <title>Genome sequencing of Lysobacter.</title>
        <authorList>
            <person name="Zhang S."/>
            <person name="Wang G."/>
        </authorList>
    </citation>
    <scope>NUCLEOTIDE SEQUENCE [LARGE SCALE GENOMIC DNA]</scope>
    <source>
        <strain evidence="2 3">GH1-9</strain>
    </source>
</reference>
<feature type="signal peptide" evidence="1">
    <location>
        <begin position="1"/>
        <end position="22"/>
    </location>
</feature>
<dbReference type="AlphaFoldDB" id="A0A0A0ET04"/>
<evidence type="ECO:0000256" key="1">
    <source>
        <dbReference type="SAM" id="SignalP"/>
    </source>
</evidence>
<comment type="caution">
    <text evidence="2">The sequence shown here is derived from an EMBL/GenBank/DDBJ whole genome shotgun (WGS) entry which is preliminary data.</text>
</comment>
<dbReference type="eggNOG" id="COG5400">
    <property type="taxonomic scope" value="Bacteria"/>
</dbReference>
<keyword evidence="1" id="KW-0732">Signal</keyword>
<name>A0A0A0ET04_9GAMM</name>
<dbReference type="RefSeq" id="WP_036138846.1">
    <property type="nucleotide sequence ID" value="NZ_AVPU01000023.1"/>
</dbReference>
<dbReference type="OrthoDB" id="6024727at2"/>